<dbReference type="Gene3D" id="3.30.70.330">
    <property type="match status" value="1"/>
</dbReference>
<evidence type="ECO:0000256" key="1">
    <source>
        <dbReference type="ARBA" id="ARBA00008209"/>
    </source>
</evidence>
<dbReference type="Pfam" id="PF04847">
    <property type="entry name" value="Calcipressin"/>
    <property type="match status" value="1"/>
</dbReference>
<sequence>MVGNLTVSIPSSPGSPTSPPSLTMSSPASPRRTNTLVITRLPPQFFEPIVQQALRSHFETYGPLYAWAPIKGLARVIMVYYSEVDAETAKESNDGLTLTGIHGQYVIFPLLSVVEITKGHRVDAFFSRHSQEFVMRVYRADPTPIETSEVQEHNHYLRPPANEKNFLISPPGSPPVGWEQIREDPPNSTPLAQDLIAALRRLEIQEEQQRRGAGPEVLLEPEDGVGISVFVEDCDATEPTVDDTMEEDWVYGETAPSRLRWRPTPTSMPPVSVMG</sequence>
<feature type="region of interest" description="Disordered" evidence="2">
    <location>
        <begin position="1"/>
        <end position="30"/>
    </location>
</feature>
<dbReference type="GO" id="GO:0005737">
    <property type="term" value="C:cytoplasm"/>
    <property type="evidence" value="ECO:0007669"/>
    <property type="project" value="TreeGrafter"/>
</dbReference>
<reference evidence="3" key="1">
    <citation type="submission" date="2022-11" db="EMBL/GenBank/DDBJ databases">
        <title>Genome Sequence of Cubamyces cubensis.</title>
        <authorList>
            <person name="Buettner E."/>
        </authorList>
    </citation>
    <scope>NUCLEOTIDE SEQUENCE</scope>
    <source>
        <strain evidence="3">MPL-01</strain>
    </source>
</reference>
<evidence type="ECO:0000313" key="4">
    <source>
        <dbReference type="Proteomes" id="UP001215151"/>
    </source>
</evidence>
<dbReference type="GO" id="GO:0019722">
    <property type="term" value="P:calcium-mediated signaling"/>
    <property type="evidence" value="ECO:0007669"/>
    <property type="project" value="InterPro"/>
</dbReference>
<proteinExistence type="inferred from homology"/>
<dbReference type="InterPro" id="IPR012677">
    <property type="entry name" value="Nucleotide-bd_a/b_plait_sf"/>
</dbReference>
<keyword evidence="4" id="KW-1185">Reference proteome</keyword>
<dbReference type="AlphaFoldDB" id="A0AAD7TWX3"/>
<evidence type="ECO:0008006" key="5">
    <source>
        <dbReference type="Google" id="ProtNLM"/>
    </source>
</evidence>
<evidence type="ECO:0000256" key="2">
    <source>
        <dbReference type="SAM" id="MobiDB-lite"/>
    </source>
</evidence>
<comment type="similarity">
    <text evidence="1">Belongs to the RCAN family.</text>
</comment>
<dbReference type="Proteomes" id="UP001215151">
    <property type="component" value="Unassembled WGS sequence"/>
</dbReference>
<dbReference type="GO" id="GO:0003676">
    <property type="term" value="F:nucleic acid binding"/>
    <property type="evidence" value="ECO:0007669"/>
    <property type="project" value="InterPro"/>
</dbReference>
<dbReference type="GO" id="GO:0005634">
    <property type="term" value="C:nucleus"/>
    <property type="evidence" value="ECO:0007669"/>
    <property type="project" value="TreeGrafter"/>
</dbReference>
<accession>A0AAD7TWX3</accession>
<protein>
    <recommendedName>
        <fullName evidence="5">Calcipressin</fullName>
    </recommendedName>
</protein>
<dbReference type="PANTHER" id="PTHR10300">
    <property type="entry name" value="CALCIPRESSIN"/>
    <property type="match status" value="1"/>
</dbReference>
<gene>
    <name evidence="3" type="ORF">ONZ51_g5187</name>
</gene>
<comment type="caution">
    <text evidence="3">The sequence shown here is derived from an EMBL/GenBank/DDBJ whole genome shotgun (WGS) entry which is preliminary data.</text>
</comment>
<dbReference type="GO" id="GO:0008597">
    <property type="term" value="F:calcium-dependent protein serine/threonine phosphatase regulator activity"/>
    <property type="evidence" value="ECO:0007669"/>
    <property type="project" value="TreeGrafter"/>
</dbReference>
<dbReference type="PANTHER" id="PTHR10300:SF14">
    <property type="entry name" value="PROTEIN SARAH"/>
    <property type="match status" value="1"/>
</dbReference>
<organism evidence="3 4">
    <name type="scientific">Trametes cubensis</name>
    <dbReference type="NCBI Taxonomy" id="1111947"/>
    <lineage>
        <taxon>Eukaryota</taxon>
        <taxon>Fungi</taxon>
        <taxon>Dikarya</taxon>
        <taxon>Basidiomycota</taxon>
        <taxon>Agaricomycotina</taxon>
        <taxon>Agaricomycetes</taxon>
        <taxon>Polyporales</taxon>
        <taxon>Polyporaceae</taxon>
        <taxon>Trametes</taxon>
    </lineage>
</organism>
<dbReference type="InterPro" id="IPR006931">
    <property type="entry name" value="Calcipressin"/>
</dbReference>
<dbReference type="EMBL" id="JAPEVG010000108">
    <property type="protein sequence ID" value="KAJ8482718.1"/>
    <property type="molecule type" value="Genomic_DNA"/>
</dbReference>
<dbReference type="InterPro" id="IPR035979">
    <property type="entry name" value="RBD_domain_sf"/>
</dbReference>
<evidence type="ECO:0000313" key="3">
    <source>
        <dbReference type="EMBL" id="KAJ8482718.1"/>
    </source>
</evidence>
<name>A0AAD7TWX3_9APHY</name>
<dbReference type="SUPFAM" id="SSF54928">
    <property type="entry name" value="RNA-binding domain, RBD"/>
    <property type="match status" value="1"/>
</dbReference>